<dbReference type="SUPFAM" id="SSF53732">
    <property type="entry name" value="Aconitase iron-sulfur domain"/>
    <property type="match status" value="1"/>
</dbReference>
<evidence type="ECO:0000256" key="10">
    <source>
        <dbReference type="ARBA" id="ARBA00023501"/>
    </source>
</evidence>
<dbReference type="GO" id="GO:0046872">
    <property type="term" value="F:metal ion binding"/>
    <property type="evidence" value="ECO:0007669"/>
    <property type="project" value="UniProtKB-KW"/>
</dbReference>
<dbReference type="AlphaFoldDB" id="A0A1G4R290"/>
<evidence type="ECO:0000256" key="12">
    <source>
        <dbReference type="ARBA" id="ARBA00031977"/>
    </source>
</evidence>
<dbReference type="Gene3D" id="3.30.499.10">
    <property type="entry name" value="Aconitase, domain 3"/>
    <property type="match status" value="2"/>
</dbReference>
<keyword evidence="8" id="KW-0408">Iron</keyword>
<dbReference type="InterPro" id="IPR006249">
    <property type="entry name" value="Aconitase/IRP2"/>
</dbReference>
<feature type="domain" description="Aconitase/3-isopropylmalate dehydratase large subunit alpha/beta/alpha" evidence="13">
    <location>
        <begin position="66"/>
        <end position="537"/>
    </location>
</feature>
<dbReference type="SUPFAM" id="SSF52016">
    <property type="entry name" value="LeuD/IlvD-like"/>
    <property type="match status" value="1"/>
</dbReference>
<comment type="pathway">
    <text evidence="2">Carbohydrate metabolism; tricarboxylic acid cycle; isocitrate from oxaloacetate: step 2/2.</text>
</comment>
<dbReference type="InterPro" id="IPR015928">
    <property type="entry name" value="Aconitase/3IPM_dehydase_swvl"/>
</dbReference>
<organism evidence="15 16">
    <name type="scientific">Rhizobium mongolense subsp. loessense</name>
    <dbReference type="NCBI Taxonomy" id="158890"/>
    <lineage>
        <taxon>Bacteria</taxon>
        <taxon>Pseudomonadati</taxon>
        <taxon>Pseudomonadota</taxon>
        <taxon>Alphaproteobacteria</taxon>
        <taxon>Hyphomicrobiales</taxon>
        <taxon>Rhizobiaceae</taxon>
        <taxon>Rhizobium/Agrobacterium group</taxon>
        <taxon>Rhizobium</taxon>
    </lineage>
</organism>
<dbReference type="InterPro" id="IPR015931">
    <property type="entry name" value="Acnase/IPM_dHydase_lsu_aba_1/3"/>
</dbReference>
<dbReference type="Gene3D" id="6.10.190.10">
    <property type="match status" value="1"/>
</dbReference>
<dbReference type="PRINTS" id="PR00415">
    <property type="entry name" value="ACONITASE"/>
</dbReference>
<evidence type="ECO:0000313" key="15">
    <source>
        <dbReference type="EMBL" id="SCW50775.1"/>
    </source>
</evidence>
<feature type="domain" description="Aconitase A/isopropylmalate dehydratase small subunit swivel" evidence="14">
    <location>
        <begin position="674"/>
        <end position="790"/>
    </location>
</feature>
<dbReference type="InterPro" id="IPR018136">
    <property type="entry name" value="Aconitase_4Fe-4S_BS"/>
</dbReference>
<evidence type="ECO:0000256" key="5">
    <source>
        <dbReference type="ARBA" id="ARBA00019378"/>
    </source>
</evidence>
<dbReference type="PROSITE" id="PS01244">
    <property type="entry name" value="ACONITASE_2"/>
    <property type="match status" value="1"/>
</dbReference>
<dbReference type="UniPathway" id="UPA00223">
    <property type="reaction ID" value="UER00718"/>
</dbReference>
<dbReference type="PANTHER" id="PTHR11670">
    <property type="entry name" value="ACONITASE/IRON-RESPONSIVE ELEMENT FAMILY MEMBER"/>
    <property type="match status" value="1"/>
</dbReference>
<dbReference type="InterPro" id="IPR001030">
    <property type="entry name" value="Acoase/IPM_deHydtase_lsu_aba"/>
</dbReference>
<dbReference type="PROSITE" id="PS00450">
    <property type="entry name" value="ACONITASE_1"/>
    <property type="match status" value="1"/>
</dbReference>
<dbReference type="EC" id="4.2.1.3" evidence="4"/>
<comment type="cofactor">
    <cofactor evidence="1">
        <name>[4Fe-4S] cluster</name>
        <dbReference type="ChEBI" id="CHEBI:49883"/>
    </cofactor>
</comment>
<dbReference type="InterPro" id="IPR000573">
    <property type="entry name" value="AconitaseA/IPMdHydase_ssu_swvl"/>
</dbReference>
<evidence type="ECO:0000256" key="7">
    <source>
        <dbReference type="ARBA" id="ARBA00022723"/>
    </source>
</evidence>
<dbReference type="GO" id="GO:0051539">
    <property type="term" value="F:4 iron, 4 sulfur cluster binding"/>
    <property type="evidence" value="ECO:0007669"/>
    <property type="project" value="UniProtKB-KW"/>
</dbReference>
<dbReference type="InterPro" id="IPR036008">
    <property type="entry name" value="Aconitase_4Fe-4S_dom"/>
</dbReference>
<comment type="similarity">
    <text evidence="3">Belongs to the aconitase/IPM isomerase family.</text>
</comment>
<reference evidence="15 16" key="1">
    <citation type="submission" date="2016-10" db="EMBL/GenBank/DDBJ databases">
        <authorList>
            <person name="de Groot N.N."/>
        </authorList>
    </citation>
    <scope>NUCLEOTIDE SEQUENCE [LARGE SCALE GENOMIC DNA]</scope>
    <source>
        <strain evidence="15 16">CGMCC 1.3401</strain>
    </source>
</reference>
<evidence type="ECO:0000256" key="3">
    <source>
        <dbReference type="ARBA" id="ARBA00007185"/>
    </source>
</evidence>
<comment type="catalytic activity">
    <reaction evidence="10">
        <text>citrate = D-threo-isocitrate</text>
        <dbReference type="Rhea" id="RHEA:10336"/>
        <dbReference type="ChEBI" id="CHEBI:15562"/>
        <dbReference type="ChEBI" id="CHEBI:16947"/>
        <dbReference type="EC" id="4.2.1.3"/>
    </reaction>
</comment>
<dbReference type="GO" id="GO:0006099">
    <property type="term" value="P:tricarboxylic acid cycle"/>
    <property type="evidence" value="ECO:0007669"/>
    <property type="project" value="UniProtKB-UniPathway"/>
</dbReference>
<protein>
    <recommendedName>
        <fullName evidence="5">Aconitate hydratase A</fullName>
        <ecNumber evidence="4">4.2.1.3</ecNumber>
    </recommendedName>
    <alternativeName>
        <fullName evidence="12">Iron-responsive protein-like</fullName>
    </alternativeName>
    <alternativeName>
        <fullName evidence="11">RNA-binding protein</fullName>
    </alternativeName>
</protein>
<dbReference type="Proteomes" id="UP000199542">
    <property type="component" value="Unassembled WGS sequence"/>
</dbReference>
<dbReference type="GO" id="GO:0003994">
    <property type="term" value="F:aconitate hydratase activity"/>
    <property type="evidence" value="ECO:0007669"/>
    <property type="project" value="UniProtKB-EC"/>
</dbReference>
<accession>A0A1G4R290</accession>
<evidence type="ECO:0000256" key="8">
    <source>
        <dbReference type="ARBA" id="ARBA00023004"/>
    </source>
</evidence>
<evidence type="ECO:0000256" key="1">
    <source>
        <dbReference type="ARBA" id="ARBA00001966"/>
    </source>
</evidence>
<evidence type="ECO:0000256" key="4">
    <source>
        <dbReference type="ARBA" id="ARBA00012926"/>
    </source>
</evidence>
<gene>
    <name evidence="15" type="ORF">SAMN02927900_02197</name>
</gene>
<evidence type="ECO:0000259" key="14">
    <source>
        <dbReference type="Pfam" id="PF00694"/>
    </source>
</evidence>
<sequence length="860" mass="92216">MSWFELPIAGNNYRAIDLRSDFGADLDRLPWLMRIMLENCIRNSEGDERNKLVEHFRSWLIGGTSQQEIPFYPGRVLMHDTTCVPALVDIAAMRDVVAENGGDPTNLVPALRVDVSVDHSVGVDRYGTKDAMAFNMHREMERNAERYRLMKWATTALPGIHVHPPGTGIMHTMNLEQLATVISVDERDGVSIARPDTLIGTDSHTPMINGIGVVAWGVGGLEAESVIFGMPVTLRLPDVIGVRCVGALKPGVLSTDLALAVTHLLRRRGISGEFVEFFGPGVSQLSAGDRAVVANMAPEYGASSGYFPIDSMTIRYLATTGRTPEHCMIVEEVTKAQGLWFDSQAQPKYSDVLELDLSTLTPVASGPQRPQDMLPIGQVANVLRATATEPARGTATTIPPYPIAIAAITSCTNTSDPKLLITAGLLARRARSMGLRPPHWVKTSLAPGSPAAERFLARAGLLEDLEAVGFGIVGYGCTTCIGNSGPLHPDMQDAVESGSVATAVLSGNRNFPGRVHPSLKYGFLMSPPMVIAHALVGTMDRDVGSAVLATRMSGQEIRLADLWPTAEEIDALTAASLEIEDFGASFAHAEQNASWSNLAASSADRFPWDPASTYITRPPFASIDQPNRLGTYTAHPLLVLGDDVTTDHISPAGQISSSSYAGQHLVAAGDPKGDLNVYAARRGNWKTMVRGLFDNRTASNLLVGTESARQTIHAPSGTVGPIWEIAERYGNEGIDTVIVAGERYGAGSSRDWAAKGVALLGVRAILAQSFERIHRSNLIGMGVLPILMPAQFHPEALTLRPGDLVIVKAEAISPRCPVEVEVARANGTSTLFNGRAAVETELDVVLLNAGGMIPHILAQR</sequence>
<proteinExistence type="inferred from homology"/>
<evidence type="ECO:0000256" key="6">
    <source>
        <dbReference type="ARBA" id="ARBA00022485"/>
    </source>
</evidence>
<dbReference type="Pfam" id="PF00694">
    <property type="entry name" value="Aconitase_C"/>
    <property type="match status" value="1"/>
</dbReference>
<keyword evidence="9" id="KW-0411">Iron-sulfur</keyword>
<evidence type="ECO:0000256" key="9">
    <source>
        <dbReference type="ARBA" id="ARBA00023014"/>
    </source>
</evidence>
<evidence type="ECO:0000256" key="11">
    <source>
        <dbReference type="ARBA" id="ARBA00031081"/>
    </source>
</evidence>
<dbReference type="NCBIfam" id="NF006757">
    <property type="entry name" value="PRK09277.1"/>
    <property type="match status" value="1"/>
</dbReference>
<name>A0A1G4R290_9HYPH</name>
<dbReference type="Pfam" id="PF00330">
    <property type="entry name" value="Aconitase"/>
    <property type="match status" value="1"/>
</dbReference>
<keyword evidence="7" id="KW-0479">Metal-binding</keyword>
<evidence type="ECO:0000313" key="16">
    <source>
        <dbReference type="Proteomes" id="UP000199542"/>
    </source>
</evidence>
<dbReference type="EMBL" id="FMTM01000002">
    <property type="protein sequence ID" value="SCW50775.1"/>
    <property type="molecule type" value="Genomic_DNA"/>
</dbReference>
<dbReference type="Gene3D" id="3.20.19.10">
    <property type="entry name" value="Aconitase, domain 4"/>
    <property type="match status" value="1"/>
</dbReference>
<dbReference type="NCBIfam" id="NF009520">
    <property type="entry name" value="PRK12881.1"/>
    <property type="match status" value="1"/>
</dbReference>
<evidence type="ECO:0000259" key="13">
    <source>
        <dbReference type="Pfam" id="PF00330"/>
    </source>
</evidence>
<keyword evidence="6" id="KW-0004">4Fe-4S</keyword>
<evidence type="ECO:0000256" key="2">
    <source>
        <dbReference type="ARBA" id="ARBA00004717"/>
    </source>
</evidence>